<feature type="chain" id="PRO_5010875982" description="Secreted protein" evidence="2">
    <location>
        <begin position="20"/>
        <end position="777"/>
    </location>
</feature>
<gene>
    <name evidence="3" type="ORF">ROA7745_01678</name>
</gene>
<reference evidence="3 4" key="1">
    <citation type="submission" date="2017-03" db="EMBL/GenBank/DDBJ databases">
        <authorList>
            <person name="Afonso C.L."/>
            <person name="Miller P.J."/>
            <person name="Scott M.A."/>
            <person name="Spackman E."/>
            <person name="Goraichik I."/>
            <person name="Dimitrov K.M."/>
            <person name="Suarez D.L."/>
            <person name="Swayne D.E."/>
        </authorList>
    </citation>
    <scope>NUCLEOTIDE SEQUENCE [LARGE SCALE GENOMIC DNA]</scope>
    <source>
        <strain evidence="3 4">CECT 7745</strain>
    </source>
</reference>
<feature type="compositionally biased region" description="Basic and acidic residues" evidence="1">
    <location>
        <begin position="178"/>
        <end position="187"/>
    </location>
</feature>
<keyword evidence="4" id="KW-1185">Reference proteome</keyword>
<evidence type="ECO:0008006" key="5">
    <source>
        <dbReference type="Google" id="ProtNLM"/>
    </source>
</evidence>
<feature type="signal peptide" evidence="2">
    <location>
        <begin position="1"/>
        <end position="19"/>
    </location>
</feature>
<dbReference type="AlphaFoldDB" id="A0A1X7BQE6"/>
<protein>
    <recommendedName>
        <fullName evidence="5">Secreted protein</fullName>
    </recommendedName>
</protein>
<proteinExistence type="predicted"/>
<accession>A0A1X7BQE6</accession>
<feature type="region of interest" description="Disordered" evidence="1">
    <location>
        <begin position="134"/>
        <end position="153"/>
    </location>
</feature>
<sequence>MRSLALACCVAAFATASLAQDVEVRSGRHDDFIRLIVDLPRRMDLKIEQREDIATVIFPDQQLTFDTDPVFRRIARDRILDVTAGPGKSSLEIRLGCRCEVSSFWHDSSLLVLDVRERSDEVLAADTVTEVEFSEQENDRPIDKPRLKLPRNGSSFAASLANSQLQSASPVETPPIKPVDKPAEDKASPNTEIVSEARERLVQQIGRAASQGLLSPRSALKPTIMTKPEAKETTSGGLSVETPEEPSATQPKSIANLRAQSSIDRDFLDVMNRRIGSMQISSCPGDNRIDVGSWGTDAPFAQQVGSLRVVLTGEFDLLNQDAALRLVKLYLYYGFGAEAEMALAQIEQPSDDLALLQSLAEVMEDGYASTNSALTTHLSCDGNISLWAILAYQSLPTDVPIEIDNALRTFDALPRHLRRHLGPTLSRRFLGAGYQEASDKTLRILKRHEETLTADAELLIAESDLAEGEAKQAVNRMNEVVASNSEHSVDALIGLIDAALEAGQTVSFDHAVLAGAYAQEHRGSPLENKLIRAYLAGLSASGAFDQSYEEYSRLATDLPPEALTDIQSQLLHQLTQRADDVTFLRFALLKHSEHQQKLPGPITNATASRLLDLGFPEAARPFLETDTLGDAGRARRILRASAALAEGRPRQAELDLTGVEGRDADQLRAQARSALGDHHAATVLYSSMGEHDRSLRQAWFAEDWNRLVESEDTAMADIAALVSLSENEPDTTPEIPANPKSERVLAHNRELIQQSLAARDTIDAILQRSPSPDTERP</sequence>
<feature type="compositionally biased region" description="Low complexity" evidence="1">
    <location>
        <begin position="160"/>
        <end position="169"/>
    </location>
</feature>
<evidence type="ECO:0000256" key="1">
    <source>
        <dbReference type="SAM" id="MobiDB-lite"/>
    </source>
</evidence>
<name>A0A1X7BQE6_9RHOB</name>
<evidence type="ECO:0000256" key="2">
    <source>
        <dbReference type="SAM" id="SignalP"/>
    </source>
</evidence>
<feature type="compositionally biased region" description="Basic and acidic residues" evidence="1">
    <location>
        <begin position="137"/>
        <end position="146"/>
    </location>
</feature>
<dbReference type="Proteomes" id="UP000193224">
    <property type="component" value="Unassembled WGS sequence"/>
</dbReference>
<feature type="region of interest" description="Disordered" evidence="1">
    <location>
        <begin position="220"/>
        <end position="253"/>
    </location>
</feature>
<keyword evidence="2" id="KW-0732">Signal</keyword>
<organism evidence="3 4">
    <name type="scientific">Roseovarius aestuarii</name>
    <dbReference type="NCBI Taxonomy" id="475083"/>
    <lineage>
        <taxon>Bacteria</taxon>
        <taxon>Pseudomonadati</taxon>
        <taxon>Pseudomonadota</taxon>
        <taxon>Alphaproteobacteria</taxon>
        <taxon>Rhodobacterales</taxon>
        <taxon>Roseobacteraceae</taxon>
        <taxon>Roseovarius</taxon>
    </lineage>
</organism>
<evidence type="ECO:0000313" key="3">
    <source>
        <dbReference type="EMBL" id="SMC11858.1"/>
    </source>
</evidence>
<dbReference type="EMBL" id="FWXB01000005">
    <property type="protein sequence ID" value="SMC11858.1"/>
    <property type="molecule type" value="Genomic_DNA"/>
</dbReference>
<feature type="region of interest" description="Disordered" evidence="1">
    <location>
        <begin position="160"/>
        <end position="191"/>
    </location>
</feature>
<evidence type="ECO:0000313" key="4">
    <source>
        <dbReference type="Proteomes" id="UP000193224"/>
    </source>
</evidence>